<organism evidence="8 9">
    <name type="scientific">Symplocastrum torsivum CPER-KK1</name>
    <dbReference type="NCBI Taxonomy" id="450513"/>
    <lineage>
        <taxon>Bacteria</taxon>
        <taxon>Bacillati</taxon>
        <taxon>Cyanobacteriota</taxon>
        <taxon>Cyanophyceae</taxon>
        <taxon>Oscillatoriophycideae</taxon>
        <taxon>Oscillatoriales</taxon>
        <taxon>Microcoleaceae</taxon>
        <taxon>Symplocastrum</taxon>
    </lineage>
</organism>
<accession>A0A951PRY3</accession>
<evidence type="ECO:0000256" key="6">
    <source>
        <dbReference type="RuleBase" id="RU362091"/>
    </source>
</evidence>
<evidence type="ECO:0000256" key="7">
    <source>
        <dbReference type="SAM" id="Phobius"/>
    </source>
</evidence>
<reference evidence="8" key="2">
    <citation type="journal article" date="2022" name="Microbiol. Resour. Announc.">
        <title>Metagenome Sequencing to Explore Phylogenomics of Terrestrial Cyanobacteria.</title>
        <authorList>
            <person name="Ward R.D."/>
            <person name="Stajich J.E."/>
            <person name="Johansen J.R."/>
            <person name="Huntemann M."/>
            <person name="Clum A."/>
            <person name="Foster B."/>
            <person name="Foster B."/>
            <person name="Roux S."/>
            <person name="Palaniappan K."/>
            <person name="Varghese N."/>
            <person name="Mukherjee S."/>
            <person name="Reddy T.B.K."/>
            <person name="Daum C."/>
            <person name="Copeland A."/>
            <person name="Chen I.A."/>
            <person name="Ivanova N.N."/>
            <person name="Kyrpides N.C."/>
            <person name="Shapiro N."/>
            <person name="Eloe-Fadrosh E.A."/>
            <person name="Pietrasiak N."/>
        </authorList>
    </citation>
    <scope>NUCLEOTIDE SEQUENCE</scope>
    <source>
        <strain evidence="8">CPER-KK1</strain>
    </source>
</reference>
<dbReference type="GO" id="GO:0005886">
    <property type="term" value="C:plasma membrane"/>
    <property type="evidence" value="ECO:0007669"/>
    <property type="project" value="TreeGrafter"/>
</dbReference>
<comment type="similarity">
    <text evidence="2 6">Belongs to the sodium:solute symporter (SSF) (TC 2.A.21) family.</text>
</comment>
<evidence type="ECO:0000313" key="8">
    <source>
        <dbReference type="EMBL" id="MBW4547734.1"/>
    </source>
</evidence>
<dbReference type="PROSITE" id="PS00456">
    <property type="entry name" value="NA_SOLUT_SYMP_1"/>
    <property type="match status" value="1"/>
</dbReference>
<comment type="subcellular location">
    <subcellularLocation>
        <location evidence="1">Membrane</location>
        <topology evidence="1">Multi-pass membrane protein</topology>
    </subcellularLocation>
</comment>
<dbReference type="InterPro" id="IPR018212">
    <property type="entry name" value="Na/solute_symporter_CS"/>
</dbReference>
<sequence>MSGIDLFLIVAYFVAVAGIGYWSSKESQDSSKSYFLGGGNIGWMAIGASLFASNISAEHFIGLAGSGASSGLAVGQFEWIACFMLLLLGWLFVPFYVRTGVFTMPEFLERRFNSQCRTYLSAVSLVAYVFTKISVAVYAGALVLQTILGWNIWVGAIVLIVATGAYTIFGGLRAVIYTDFLQAFILIGGGIILTATAIARVGGLGALFQGVEPEFFNLWKSVNHPDFPWTGILFGAPILGVWYWCTDQMIVQRTLAASNIETARRSTIFAGFLKLIPVFILVLPGVAGRVLFPDVAPDRMYATLVTELLPPGIRGLVIAGLLAALMSSLSSVFNSSATLAVMDFYKKWRPDASERELVRAGQFSTIALVAIGLLWLPFIGLMSNQLYVYLQSVQAYISPPIAAVFLLGLLWKRANGKGAFATLISGFILGAIRFISELGVKAGWITWKPLVMYASINFLHFAILLFVLSVVILVAVSLRTAAPTRSNLSIFEETDDKLMKPAGSSKTHKRNVTYSMVLAGVVLVFWVVFSPVAFG</sequence>
<evidence type="ECO:0000256" key="5">
    <source>
        <dbReference type="ARBA" id="ARBA00023136"/>
    </source>
</evidence>
<dbReference type="CDD" id="cd10329">
    <property type="entry name" value="SLC5sbd_SGLT1-like"/>
    <property type="match status" value="1"/>
</dbReference>
<name>A0A951PRY3_9CYAN</name>
<feature type="transmembrane region" description="Helical" evidence="7">
    <location>
        <begin position="312"/>
        <end position="342"/>
    </location>
</feature>
<feature type="transmembrane region" description="Helical" evidence="7">
    <location>
        <begin position="184"/>
        <end position="207"/>
    </location>
</feature>
<dbReference type="InterPro" id="IPR038377">
    <property type="entry name" value="Na/Glc_symporter_sf"/>
</dbReference>
<reference evidence="8" key="1">
    <citation type="submission" date="2021-05" db="EMBL/GenBank/DDBJ databases">
        <authorList>
            <person name="Pietrasiak N."/>
            <person name="Ward R."/>
            <person name="Stajich J.E."/>
            <person name="Kurbessoian T."/>
        </authorList>
    </citation>
    <scope>NUCLEOTIDE SEQUENCE</scope>
    <source>
        <strain evidence="8">CPER-KK1</strain>
    </source>
</reference>
<dbReference type="Pfam" id="PF00474">
    <property type="entry name" value="SSF"/>
    <property type="match status" value="1"/>
</dbReference>
<dbReference type="PANTHER" id="PTHR11819">
    <property type="entry name" value="SOLUTE CARRIER FAMILY 5"/>
    <property type="match status" value="1"/>
</dbReference>
<feature type="transmembrane region" description="Helical" evidence="7">
    <location>
        <begin position="418"/>
        <end position="436"/>
    </location>
</feature>
<evidence type="ECO:0000256" key="4">
    <source>
        <dbReference type="ARBA" id="ARBA00022989"/>
    </source>
</evidence>
<feature type="transmembrane region" description="Helical" evidence="7">
    <location>
        <begin position="150"/>
        <end position="172"/>
    </location>
</feature>
<dbReference type="EMBL" id="JAHHIF010000047">
    <property type="protein sequence ID" value="MBW4547734.1"/>
    <property type="molecule type" value="Genomic_DNA"/>
</dbReference>
<feature type="transmembrane region" description="Helical" evidence="7">
    <location>
        <begin position="456"/>
        <end position="478"/>
    </location>
</feature>
<dbReference type="PROSITE" id="PS50283">
    <property type="entry name" value="NA_SOLUT_SYMP_3"/>
    <property type="match status" value="1"/>
</dbReference>
<keyword evidence="3 7" id="KW-0812">Transmembrane</keyword>
<feature type="transmembrane region" description="Helical" evidence="7">
    <location>
        <begin position="266"/>
        <end position="292"/>
    </location>
</feature>
<protein>
    <submittedName>
        <fullName evidence="8">Sodium:solute symporter</fullName>
    </submittedName>
</protein>
<feature type="transmembrane region" description="Helical" evidence="7">
    <location>
        <begin position="512"/>
        <end position="534"/>
    </location>
</feature>
<feature type="transmembrane region" description="Helical" evidence="7">
    <location>
        <begin position="77"/>
        <end position="97"/>
    </location>
</feature>
<comment type="caution">
    <text evidence="8">The sequence shown here is derived from an EMBL/GenBank/DDBJ whole genome shotgun (WGS) entry which is preliminary data.</text>
</comment>
<feature type="transmembrane region" description="Helical" evidence="7">
    <location>
        <begin position="227"/>
        <end position="245"/>
    </location>
</feature>
<feature type="transmembrane region" description="Helical" evidence="7">
    <location>
        <begin position="393"/>
        <end position="411"/>
    </location>
</feature>
<evidence type="ECO:0000256" key="2">
    <source>
        <dbReference type="ARBA" id="ARBA00006434"/>
    </source>
</evidence>
<dbReference type="InterPro" id="IPR001734">
    <property type="entry name" value="Na/solute_symporter"/>
</dbReference>
<dbReference type="Proteomes" id="UP000753908">
    <property type="component" value="Unassembled WGS sequence"/>
</dbReference>
<gene>
    <name evidence="8" type="ORF">KME25_25315</name>
</gene>
<dbReference type="PANTHER" id="PTHR11819:SF195">
    <property type="entry name" value="SODIUM_GLUCOSE COTRANSPORTER 4"/>
    <property type="match status" value="1"/>
</dbReference>
<feature type="transmembrane region" description="Helical" evidence="7">
    <location>
        <begin position="34"/>
        <end position="57"/>
    </location>
</feature>
<proteinExistence type="inferred from homology"/>
<dbReference type="GO" id="GO:0005412">
    <property type="term" value="F:D-glucose:sodium symporter activity"/>
    <property type="evidence" value="ECO:0007669"/>
    <property type="project" value="TreeGrafter"/>
</dbReference>
<evidence type="ECO:0000256" key="3">
    <source>
        <dbReference type="ARBA" id="ARBA00022692"/>
    </source>
</evidence>
<dbReference type="NCBIfam" id="TIGR00813">
    <property type="entry name" value="sss"/>
    <property type="match status" value="1"/>
</dbReference>
<keyword evidence="4 7" id="KW-1133">Transmembrane helix</keyword>
<dbReference type="Gene3D" id="1.20.1730.10">
    <property type="entry name" value="Sodium/glucose cotransporter"/>
    <property type="match status" value="1"/>
</dbReference>
<evidence type="ECO:0000313" key="9">
    <source>
        <dbReference type="Proteomes" id="UP000753908"/>
    </source>
</evidence>
<dbReference type="AlphaFoldDB" id="A0A951PRY3"/>
<feature type="transmembrane region" description="Helical" evidence="7">
    <location>
        <begin position="118"/>
        <end position="144"/>
    </location>
</feature>
<evidence type="ECO:0000256" key="1">
    <source>
        <dbReference type="ARBA" id="ARBA00004141"/>
    </source>
</evidence>
<feature type="transmembrane region" description="Helical" evidence="7">
    <location>
        <begin position="363"/>
        <end position="381"/>
    </location>
</feature>
<feature type="transmembrane region" description="Helical" evidence="7">
    <location>
        <begin position="6"/>
        <end position="22"/>
    </location>
</feature>
<keyword evidence="5 7" id="KW-0472">Membrane</keyword>